<evidence type="ECO:0000313" key="1">
    <source>
        <dbReference type="EMBL" id="KAF9528242.1"/>
    </source>
</evidence>
<sequence>MTQLKQPRRSLSSKQERRLVNYLDEKLLEITRNFKKRTELSSTLQTLPEYLDVNRTVLALILQIPPLDPSTGLRIAYLLRLTSEILSSIPGYKIGTLSSPVHLTLRDLLDFLDDLDQAWLAVLQGKVWDPELAEGVDLEFPIDLDLTESEGEDDFLSKPFRSSPPSQTDLTRLRSLLFAGGSTLEEWLSREKRSGNSFTKDDTDDVSAMLENLGLLDQFDALFVKTLDYLGGFSGDVAHNVVDPELEVIMDGCN</sequence>
<reference evidence="1" key="1">
    <citation type="submission" date="2020-11" db="EMBL/GenBank/DDBJ databases">
        <authorList>
            <consortium name="DOE Joint Genome Institute"/>
            <person name="Ahrendt S."/>
            <person name="Riley R."/>
            <person name="Andreopoulos W."/>
            <person name="Labutti K."/>
            <person name="Pangilinan J."/>
            <person name="Ruiz-Duenas F.J."/>
            <person name="Barrasa J.M."/>
            <person name="Sanchez-Garcia M."/>
            <person name="Camarero S."/>
            <person name="Miyauchi S."/>
            <person name="Serrano A."/>
            <person name="Linde D."/>
            <person name="Babiker R."/>
            <person name="Drula E."/>
            <person name="Ayuso-Fernandez I."/>
            <person name="Pacheco R."/>
            <person name="Padilla G."/>
            <person name="Ferreira P."/>
            <person name="Barriuso J."/>
            <person name="Kellner H."/>
            <person name="Castanera R."/>
            <person name="Alfaro M."/>
            <person name="Ramirez L."/>
            <person name="Pisabarro A.G."/>
            <person name="Kuo A."/>
            <person name="Tritt A."/>
            <person name="Lipzen A."/>
            <person name="He G."/>
            <person name="Yan M."/>
            <person name="Ng V."/>
            <person name="Cullen D."/>
            <person name="Martin F."/>
            <person name="Rosso M.-N."/>
            <person name="Henrissat B."/>
            <person name="Hibbett D."/>
            <person name="Martinez A.T."/>
            <person name="Grigoriev I.V."/>
        </authorList>
    </citation>
    <scope>NUCLEOTIDE SEQUENCE</scope>
    <source>
        <strain evidence="1">CBS 506.95</strain>
    </source>
</reference>
<organism evidence="1 2">
    <name type="scientific">Crepidotus variabilis</name>
    <dbReference type="NCBI Taxonomy" id="179855"/>
    <lineage>
        <taxon>Eukaryota</taxon>
        <taxon>Fungi</taxon>
        <taxon>Dikarya</taxon>
        <taxon>Basidiomycota</taxon>
        <taxon>Agaricomycotina</taxon>
        <taxon>Agaricomycetes</taxon>
        <taxon>Agaricomycetidae</taxon>
        <taxon>Agaricales</taxon>
        <taxon>Agaricineae</taxon>
        <taxon>Crepidotaceae</taxon>
        <taxon>Crepidotus</taxon>
    </lineage>
</organism>
<dbReference type="OrthoDB" id="2574879at2759"/>
<accession>A0A9P6JP85</accession>
<gene>
    <name evidence="1" type="ORF">CPB83DRAFT_854694</name>
</gene>
<protein>
    <submittedName>
        <fullName evidence="1">Uncharacterized protein</fullName>
    </submittedName>
</protein>
<comment type="caution">
    <text evidence="1">The sequence shown here is derived from an EMBL/GenBank/DDBJ whole genome shotgun (WGS) entry which is preliminary data.</text>
</comment>
<evidence type="ECO:0000313" key="2">
    <source>
        <dbReference type="Proteomes" id="UP000807306"/>
    </source>
</evidence>
<keyword evidence="2" id="KW-1185">Reference proteome</keyword>
<dbReference type="EMBL" id="MU157854">
    <property type="protein sequence ID" value="KAF9528242.1"/>
    <property type="molecule type" value="Genomic_DNA"/>
</dbReference>
<dbReference type="AlphaFoldDB" id="A0A9P6JP85"/>
<dbReference type="Proteomes" id="UP000807306">
    <property type="component" value="Unassembled WGS sequence"/>
</dbReference>
<name>A0A9P6JP85_9AGAR</name>
<proteinExistence type="predicted"/>